<evidence type="ECO:0000259" key="4">
    <source>
        <dbReference type="PROSITE" id="PS51898"/>
    </source>
</evidence>
<reference evidence="5" key="2">
    <citation type="submission" date="2021-04" db="EMBL/GenBank/DDBJ databases">
        <authorList>
            <person name="Gilroy R."/>
        </authorList>
    </citation>
    <scope>NUCLEOTIDE SEQUENCE</scope>
    <source>
        <strain evidence="5">CHK160-9182</strain>
    </source>
</reference>
<dbReference type="Gene3D" id="1.10.150.130">
    <property type="match status" value="1"/>
</dbReference>
<organism evidence="5 6">
    <name type="scientific">Candidatus Ignatzschineria merdigallinarum</name>
    <dbReference type="NCBI Taxonomy" id="2838621"/>
    <lineage>
        <taxon>Bacteria</taxon>
        <taxon>Pseudomonadati</taxon>
        <taxon>Pseudomonadota</taxon>
        <taxon>Gammaproteobacteria</taxon>
        <taxon>Cardiobacteriales</taxon>
        <taxon>Ignatzschineriaceae</taxon>
        <taxon>Ignatzschineria</taxon>
    </lineage>
</organism>
<proteinExistence type="predicted"/>
<accession>A0A9D1Q4Z4</accession>
<comment type="caution">
    <text evidence="5">The sequence shown here is derived from an EMBL/GenBank/DDBJ whole genome shotgun (WGS) entry which is preliminary data.</text>
</comment>
<dbReference type="CDD" id="cd00796">
    <property type="entry name" value="INT_Rci_Hp1_C"/>
    <property type="match status" value="1"/>
</dbReference>
<dbReference type="GO" id="GO:0006310">
    <property type="term" value="P:DNA recombination"/>
    <property type="evidence" value="ECO:0007669"/>
    <property type="project" value="UniProtKB-KW"/>
</dbReference>
<sequence>MAYVSKRGDRWRAEVVVTIDYQTFRDSKTFDTKAEATLWGIERETEMKRGQVDRPEDKTLRDALLYYLETEVPKKRTQRYIDNATYRIQSFLECPALNVDTKLHSLGYEVFDKYINYRLNVSGVVTSTVNKELTFMRSAIRLAQKMKWLDHNPFEHVQQLKEPPPRNRRISDDEISRILEALDYDEEKELTQVRHRVAVMFLFALETGMRISEICNLDWNNIFIKERYLRIPESKNDDSRDVPLSMRAIELLERVRFYSKNIGYDVEKRDQFGRKISYRAKPVFYNNLNGKAPGNASKLFAKYVDKAGIVDLTFHDTRHEACTRLARKIDVLDLAKMIGHRDIKSLMIYYNPTATEIADRLD</sequence>
<dbReference type="InterPro" id="IPR013762">
    <property type="entry name" value="Integrase-like_cat_sf"/>
</dbReference>
<evidence type="ECO:0000313" key="5">
    <source>
        <dbReference type="EMBL" id="HIW06261.1"/>
    </source>
</evidence>
<gene>
    <name evidence="5" type="ORF">H9889_02910</name>
</gene>
<keyword evidence="3" id="KW-0233">DNA recombination</keyword>
<evidence type="ECO:0000256" key="1">
    <source>
        <dbReference type="ARBA" id="ARBA00022908"/>
    </source>
</evidence>
<dbReference type="PANTHER" id="PTHR30349">
    <property type="entry name" value="PHAGE INTEGRASE-RELATED"/>
    <property type="match status" value="1"/>
</dbReference>
<dbReference type="GO" id="GO:0003677">
    <property type="term" value="F:DNA binding"/>
    <property type="evidence" value="ECO:0007669"/>
    <property type="project" value="UniProtKB-KW"/>
</dbReference>
<dbReference type="PANTHER" id="PTHR30349:SF94">
    <property type="entry name" value="INTEGRASE_RECOMBINASE HI_1414-RELATED"/>
    <property type="match status" value="1"/>
</dbReference>
<dbReference type="InterPro" id="IPR050090">
    <property type="entry name" value="Tyrosine_recombinase_XerCD"/>
</dbReference>
<dbReference type="AlphaFoldDB" id="A0A9D1Q4Z4"/>
<evidence type="ECO:0000256" key="2">
    <source>
        <dbReference type="ARBA" id="ARBA00023125"/>
    </source>
</evidence>
<dbReference type="Pfam" id="PF13102">
    <property type="entry name" value="Phage_int_SAM_5"/>
    <property type="match status" value="1"/>
</dbReference>
<name>A0A9D1Q4Z4_9GAMM</name>
<dbReference type="InterPro" id="IPR010998">
    <property type="entry name" value="Integrase_recombinase_N"/>
</dbReference>
<keyword evidence="1" id="KW-0229">DNA integration</keyword>
<dbReference type="Pfam" id="PF00589">
    <property type="entry name" value="Phage_integrase"/>
    <property type="match status" value="1"/>
</dbReference>
<keyword evidence="2" id="KW-0238">DNA-binding</keyword>
<evidence type="ECO:0000313" key="6">
    <source>
        <dbReference type="Proteomes" id="UP000823934"/>
    </source>
</evidence>
<dbReference type="Proteomes" id="UP000823934">
    <property type="component" value="Unassembled WGS sequence"/>
</dbReference>
<reference evidence="5" key="1">
    <citation type="journal article" date="2021" name="PeerJ">
        <title>Extensive microbial diversity within the chicken gut microbiome revealed by metagenomics and culture.</title>
        <authorList>
            <person name="Gilroy R."/>
            <person name="Ravi A."/>
            <person name="Getino M."/>
            <person name="Pursley I."/>
            <person name="Horton D.L."/>
            <person name="Alikhan N.F."/>
            <person name="Baker D."/>
            <person name="Gharbi K."/>
            <person name="Hall N."/>
            <person name="Watson M."/>
            <person name="Adriaenssens E.M."/>
            <person name="Foster-Nyarko E."/>
            <person name="Jarju S."/>
            <person name="Secka A."/>
            <person name="Antonio M."/>
            <person name="Oren A."/>
            <person name="Chaudhuri R.R."/>
            <person name="La Ragione R."/>
            <person name="Hildebrand F."/>
            <person name="Pallen M.J."/>
        </authorList>
    </citation>
    <scope>NUCLEOTIDE SEQUENCE</scope>
    <source>
        <strain evidence="5">CHK160-9182</strain>
    </source>
</reference>
<dbReference type="InterPro" id="IPR025269">
    <property type="entry name" value="SAM-like_dom"/>
</dbReference>
<dbReference type="InterPro" id="IPR011010">
    <property type="entry name" value="DNA_brk_join_enz"/>
</dbReference>
<dbReference type="Gene3D" id="1.10.443.10">
    <property type="entry name" value="Intergrase catalytic core"/>
    <property type="match status" value="1"/>
</dbReference>
<dbReference type="EMBL" id="DXHP01000066">
    <property type="protein sequence ID" value="HIW06261.1"/>
    <property type="molecule type" value="Genomic_DNA"/>
</dbReference>
<dbReference type="GO" id="GO:0015074">
    <property type="term" value="P:DNA integration"/>
    <property type="evidence" value="ECO:0007669"/>
    <property type="project" value="UniProtKB-KW"/>
</dbReference>
<dbReference type="InterPro" id="IPR002104">
    <property type="entry name" value="Integrase_catalytic"/>
</dbReference>
<dbReference type="PROSITE" id="PS51898">
    <property type="entry name" value="TYR_RECOMBINASE"/>
    <property type="match status" value="1"/>
</dbReference>
<feature type="domain" description="Tyr recombinase" evidence="4">
    <location>
        <begin position="165"/>
        <end position="362"/>
    </location>
</feature>
<dbReference type="SUPFAM" id="SSF56349">
    <property type="entry name" value="DNA breaking-rejoining enzymes"/>
    <property type="match status" value="1"/>
</dbReference>
<protein>
    <submittedName>
        <fullName evidence="5">Site-specific integrase</fullName>
    </submittedName>
</protein>
<evidence type="ECO:0000256" key="3">
    <source>
        <dbReference type="ARBA" id="ARBA00023172"/>
    </source>
</evidence>